<reference evidence="1 2" key="1">
    <citation type="submission" date="2019-02" db="EMBL/GenBank/DDBJ databases">
        <title>Deep-cultivation of Planctomycetes and their phenomic and genomic characterization uncovers novel biology.</title>
        <authorList>
            <person name="Wiegand S."/>
            <person name="Jogler M."/>
            <person name="Boedeker C."/>
            <person name="Pinto D."/>
            <person name="Vollmers J."/>
            <person name="Rivas-Marin E."/>
            <person name="Kohn T."/>
            <person name="Peeters S.H."/>
            <person name="Heuer A."/>
            <person name="Rast P."/>
            <person name="Oberbeckmann S."/>
            <person name="Bunk B."/>
            <person name="Jeske O."/>
            <person name="Meyerdierks A."/>
            <person name="Storesund J.E."/>
            <person name="Kallscheuer N."/>
            <person name="Luecker S."/>
            <person name="Lage O.M."/>
            <person name="Pohl T."/>
            <person name="Merkel B.J."/>
            <person name="Hornburger P."/>
            <person name="Mueller R.-W."/>
            <person name="Bruemmer F."/>
            <person name="Labrenz M."/>
            <person name="Spormann A.M."/>
            <person name="Op den Camp H."/>
            <person name="Overmann J."/>
            <person name="Amann R."/>
            <person name="Jetten M.S.M."/>
            <person name="Mascher T."/>
            <person name="Medema M.H."/>
            <person name="Devos D.P."/>
            <person name="Kaster A.-K."/>
            <person name="Ovreas L."/>
            <person name="Rohde M."/>
            <person name="Galperin M.Y."/>
            <person name="Jogler C."/>
        </authorList>
    </citation>
    <scope>NUCLEOTIDE SEQUENCE [LARGE SCALE GENOMIC DNA]</scope>
    <source>
        <strain evidence="1 2">Pan44</strain>
    </source>
</reference>
<name>A0A517SDF5_9PLAN</name>
<proteinExistence type="predicted"/>
<protein>
    <submittedName>
        <fullName evidence="1">Uncharacterized protein</fullName>
    </submittedName>
</protein>
<organism evidence="1 2">
    <name type="scientific">Caulifigura coniformis</name>
    <dbReference type="NCBI Taxonomy" id="2527983"/>
    <lineage>
        <taxon>Bacteria</taxon>
        <taxon>Pseudomonadati</taxon>
        <taxon>Planctomycetota</taxon>
        <taxon>Planctomycetia</taxon>
        <taxon>Planctomycetales</taxon>
        <taxon>Planctomycetaceae</taxon>
        <taxon>Caulifigura</taxon>
    </lineage>
</organism>
<dbReference type="Proteomes" id="UP000315700">
    <property type="component" value="Chromosome"/>
</dbReference>
<dbReference type="InParanoid" id="A0A517SDF5"/>
<evidence type="ECO:0000313" key="2">
    <source>
        <dbReference type="Proteomes" id="UP000315700"/>
    </source>
</evidence>
<dbReference type="OrthoDB" id="8244193at2"/>
<gene>
    <name evidence="1" type="ORF">Pan44_21860</name>
</gene>
<dbReference type="EMBL" id="CP036271">
    <property type="protein sequence ID" value="QDT54159.1"/>
    <property type="molecule type" value="Genomic_DNA"/>
</dbReference>
<sequence length="392" mass="43201">MSLPPFDPYNAPVAKNTPADIGRMNAEFNQVVVKLGEVGVKLHGHFKWWILHGFWNPTGFDFHCEDWKRLHDVAAKSPRLGFDPSDMPGYDPWKAADIKFVGFTQAGKPPLVHLDIAISRPGLCRVYIAVKGYPQKIDALQRAKAVTARDTAVYKEIYRRVLALGVDLDLHIGSHLTAGRSRLDGINFVARDHEALKKALTDAVHPGGDKVFAPGSKSAVGHLPLSISYRATEGTGFRQIWRPNSSDRPIATPDPKKDPAMDAGFSSHFGDNRNLPDLTSVHCAVSDRICNIHIDEMGFVMTDPQGNVIVNPDVLRHLLIELLWKTNLQGKLPFWALDRVNFDIASSPLNFKPVGIGFDVVQTKRVKATIRGQCSVDGSMECSGTIGLGINF</sequence>
<dbReference type="RefSeq" id="WP_145029967.1">
    <property type="nucleotide sequence ID" value="NZ_CP036271.1"/>
</dbReference>
<dbReference type="AlphaFoldDB" id="A0A517SDF5"/>
<accession>A0A517SDF5</accession>
<dbReference type="KEGG" id="ccos:Pan44_21860"/>
<keyword evidence="2" id="KW-1185">Reference proteome</keyword>
<evidence type="ECO:0000313" key="1">
    <source>
        <dbReference type="EMBL" id="QDT54159.1"/>
    </source>
</evidence>